<organism evidence="1 2">
    <name type="scientific">Streptomyces pharetrae CZA14</name>
    <dbReference type="NCBI Taxonomy" id="1144883"/>
    <lineage>
        <taxon>Bacteria</taxon>
        <taxon>Bacillati</taxon>
        <taxon>Actinomycetota</taxon>
        <taxon>Actinomycetes</taxon>
        <taxon>Kitasatosporales</taxon>
        <taxon>Streptomycetaceae</taxon>
        <taxon>Streptomyces</taxon>
    </lineage>
</organism>
<dbReference type="RefSeq" id="WP_086173270.1">
    <property type="nucleotide sequence ID" value="NZ_MRYD01000374.1"/>
</dbReference>
<protein>
    <submittedName>
        <fullName evidence="1">Uncharacterized protein</fullName>
    </submittedName>
</protein>
<dbReference type="EMBL" id="MRYD01000374">
    <property type="protein sequence ID" value="OSZ55960.1"/>
    <property type="molecule type" value="Genomic_DNA"/>
</dbReference>
<sequence>MARNLLATDAGTRERAADEITDRLNAYSAGQASALATLLAAAAAVETEHSALEAQLHAILELASTGHVAVGHVAQLREIDPGKLPPELAAYVVDLLEG</sequence>
<comment type="caution">
    <text evidence="1">The sequence shown here is derived from an EMBL/GenBank/DDBJ whole genome shotgun (WGS) entry which is preliminary data.</text>
</comment>
<gene>
    <name evidence="1" type="ORF">OQI_35605</name>
</gene>
<evidence type="ECO:0000313" key="2">
    <source>
        <dbReference type="Proteomes" id="UP000194266"/>
    </source>
</evidence>
<reference evidence="1 2" key="1">
    <citation type="submission" date="2016-12" db="EMBL/GenBank/DDBJ databases">
        <title>Genome Mining:The Detection of Biosynthetic Gene Clusters to Aid in the Expression of Curamycin A produced by Streptomyces sp. strain CZA14.</title>
        <authorList>
            <person name="Durrell K.A."/>
            <person name="Kirby B.M."/>
            <person name="Khan W."/>
            <person name="Mthethwa T."/>
            <person name="Le Roes-Hill M."/>
        </authorList>
    </citation>
    <scope>NUCLEOTIDE SEQUENCE [LARGE SCALE GENOMIC DNA]</scope>
    <source>
        <strain evidence="1 2">CZA14</strain>
    </source>
</reference>
<proteinExistence type="predicted"/>
<accession>A0ABX3Y7X1</accession>
<name>A0ABX3Y7X1_9ACTN</name>
<keyword evidence="2" id="KW-1185">Reference proteome</keyword>
<dbReference type="Proteomes" id="UP000194266">
    <property type="component" value="Unassembled WGS sequence"/>
</dbReference>
<evidence type="ECO:0000313" key="1">
    <source>
        <dbReference type="EMBL" id="OSZ55960.1"/>
    </source>
</evidence>